<evidence type="ECO:0000256" key="6">
    <source>
        <dbReference type="NCBIfam" id="TIGR01048"/>
    </source>
</evidence>
<dbReference type="AlphaFoldDB" id="A0A840F3E0"/>
<dbReference type="PROSITE" id="PS00878">
    <property type="entry name" value="ODR_DC_2_1"/>
    <property type="match status" value="1"/>
</dbReference>
<dbReference type="CDD" id="cd06828">
    <property type="entry name" value="PLPDE_III_DapDC"/>
    <property type="match status" value="1"/>
</dbReference>
<feature type="binding site" evidence="5">
    <location>
        <position position="314"/>
    </location>
    <ligand>
        <name>substrate</name>
    </ligand>
</feature>
<dbReference type="NCBIfam" id="TIGR01048">
    <property type="entry name" value="lysA"/>
    <property type="match status" value="1"/>
</dbReference>
<dbReference type="InterPro" id="IPR022643">
    <property type="entry name" value="De-COase2_C"/>
</dbReference>
<dbReference type="SUPFAM" id="SSF50621">
    <property type="entry name" value="Alanine racemase C-terminal domain-like"/>
    <property type="match status" value="1"/>
</dbReference>
<keyword evidence="2 5" id="KW-0210">Decarboxylase</keyword>
<feature type="binding site" evidence="5">
    <location>
        <position position="372"/>
    </location>
    <ligand>
        <name>substrate</name>
    </ligand>
</feature>
<feature type="binding site" evidence="5">
    <location>
        <position position="240"/>
    </location>
    <ligand>
        <name>pyridoxal 5'-phosphate</name>
        <dbReference type="ChEBI" id="CHEBI:597326"/>
    </ligand>
</feature>
<keyword evidence="4 5" id="KW-0456">Lyase</keyword>
<keyword evidence="12" id="KW-1185">Reference proteome</keyword>
<dbReference type="Pfam" id="PF02784">
    <property type="entry name" value="Orn_Arg_deC_N"/>
    <property type="match status" value="1"/>
</dbReference>
<comment type="similarity">
    <text evidence="5">Belongs to the Orn/Lys/Arg decarboxylase class-II family. LysA subfamily.</text>
</comment>
<evidence type="ECO:0000259" key="10">
    <source>
        <dbReference type="Pfam" id="PF02784"/>
    </source>
</evidence>
<accession>A0A840F3E0</accession>
<reference evidence="11 12" key="1">
    <citation type="submission" date="2020-08" db="EMBL/GenBank/DDBJ databases">
        <title>Genomic Encyclopedia of Type Strains, Phase IV (KMG-IV): sequencing the most valuable type-strain genomes for metagenomic binning, comparative biology and taxonomic classification.</title>
        <authorList>
            <person name="Goeker M."/>
        </authorList>
    </citation>
    <scope>NUCLEOTIDE SEQUENCE [LARGE SCALE GENOMIC DNA]</scope>
    <source>
        <strain evidence="11 12">YC6723</strain>
    </source>
</reference>
<evidence type="ECO:0000256" key="3">
    <source>
        <dbReference type="ARBA" id="ARBA00022898"/>
    </source>
</evidence>
<keyword evidence="3 5" id="KW-0663">Pyridoxal phosphate</keyword>
<keyword evidence="5" id="KW-0028">Amino-acid biosynthesis</keyword>
<proteinExistence type="inferred from homology"/>
<dbReference type="PRINTS" id="PR01179">
    <property type="entry name" value="ODADCRBXLASE"/>
</dbReference>
<keyword evidence="5 8" id="KW-0457">Lysine biosynthesis</keyword>
<comment type="caution">
    <text evidence="11">The sequence shown here is derived from an EMBL/GenBank/DDBJ whole genome shotgun (WGS) entry which is preliminary data.</text>
</comment>
<evidence type="ECO:0000313" key="11">
    <source>
        <dbReference type="EMBL" id="MBB4152350.1"/>
    </source>
</evidence>
<dbReference type="Gene3D" id="3.20.20.10">
    <property type="entry name" value="Alanine racemase"/>
    <property type="match status" value="1"/>
</dbReference>
<comment type="cofactor">
    <cofactor evidence="1 5 7 8">
        <name>pyridoxal 5'-phosphate</name>
        <dbReference type="ChEBI" id="CHEBI:597326"/>
    </cofactor>
</comment>
<feature type="modified residue" description="N6-(pyridoxal phosphate)lysine" evidence="5 7">
    <location>
        <position position="61"/>
    </location>
</feature>
<evidence type="ECO:0000256" key="1">
    <source>
        <dbReference type="ARBA" id="ARBA00001933"/>
    </source>
</evidence>
<feature type="binding site" evidence="5">
    <location>
        <begin position="275"/>
        <end position="278"/>
    </location>
    <ligand>
        <name>pyridoxal 5'-phosphate</name>
        <dbReference type="ChEBI" id="CHEBI:597326"/>
    </ligand>
</feature>
<dbReference type="InterPro" id="IPR022644">
    <property type="entry name" value="De-COase2_N"/>
</dbReference>
<dbReference type="Proteomes" id="UP000529795">
    <property type="component" value="Unassembled WGS sequence"/>
</dbReference>
<sequence length="420" mass="44537">MNHFDYRDGTLCCEDVSLTAIAQAVGTPVYVYSASTFRRHARVFREALAGLNRVHLAYAIKANPNIAVLRVIADEGYGADVVSGGEMARALAAGIPAKDIVFSGVGKTRAELTKGLDEGIGQFNLELEEEGVVLAEIAASRGQVAPAVLRVNPDVDAGTHAKISTGKRDNKFGVPIDQAPAMFDRLAPLDGINLRGVAIHIGSQLSDLSRLEQAYARVGALVAELRAAGHVIDRVDLGGGLGVPYKDGDTFPEPAEYGAMVARATEGWDVELMFEPGRVIAGNAGVLLTEVIWVKPGVTDPYVIVDAAMNDLMRPALYDAFHDFVAVTPTGERMTANIAGPVCETGDTFAMGREIDAVKSGDLAVFRTAGAYGATMASTYNSRPLVPEVLVDGDRFAVVADRIAAETILGAERVPEWLAK</sequence>
<dbReference type="InterPro" id="IPR022653">
    <property type="entry name" value="De-COase2_pyr-phos_BS"/>
</dbReference>
<dbReference type="HAMAP" id="MF_02120">
    <property type="entry name" value="LysA"/>
    <property type="match status" value="1"/>
</dbReference>
<dbReference type="RefSeq" id="WP_183981891.1">
    <property type="nucleotide sequence ID" value="NZ_JACIEV010000001.1"/>
</dbReference>
<evidence type="ECO:0000256" key="8">
    <source>
        <dbReference type="RuleBase" id="RU003738"/>
    </source>
</evidence>
<evidence type="ECO:0000256" key="4">
    <source>
        <dbReference type="ARBA" id="ARBA00023239"/>
    </source>
</evidence>
<feature type="domain" description="Orn/DAP/Arg decarboxylase 2 C-terminal" evidence="9">
    <location>
        <begin position="30"/>
        <end position="370"/>
    </location>
</feature>
<dbReference type="GO" id="GO:0009089">
    <property type="term" value="P:lysine biosynthetic process via diaminopimelate"/>
    <property type="evidence" value="ECO:0007669"/>
    <property type="project" value="UniProtKB-UniRule"/>
</dbReference>
<feature type="binding site" evidence="5">
    <location>
        <position position="278"/>
    </location>
    <ligand>
        <name>substrate</name>
    </ligand>
</feature>
<dbReference type="EMBL" id="JACIEV010000001">
    <property type="protein sequence ID" value="MBB4152350.1"/>
    <property type="molecule type" value="Genomic_DNA"/>
</dbReference>
<name>A0A840F3E0_9SPHN</name>
<dbReference type="InterPro" id="IPR009006">
    <property type="entry name" value="Ala_racemase/Decarboxylase_C"/>
</dbReference>
<dbReference type="Gene3D" id="2.40.37.10">
    <property type="entry name" value="Lyase, Ornithine Decarboxylase, Chain A, domain 1"/>
    <property type="match status" value="1"/>
</dbReference>
<feature type="active site" description="Proton donor" evidence="7">
    <location>
        <position position="343"/>
    </location>
</feature>
<dbReference type="PANTHER" id="PTHR43727:SF2">
    <property type="entry name" value="GROUP IV DECARBOXYLASE"/>
    <property type="match status" value="1"/>
</dbReference>
<dbReference type="InterPro" id="IPR002986">
    <property type="entry name" value="DAP_deCOOHase_LysA"/>
</dbReference>
<comment type="catalytic activity">
    <reaction evidence="5 8">
        <text>meso-2,6-diaminopimelate + H(+) = L-lysine + CO2</text>
        <dbReference type="Rhea" id="RHEA:15101"/>
        <dbReference type="ChEBI" id="CHEBI:15378"/>
        <dbReference type="ChEBI" id="CHEBI:16526"/>
        <dbReference type="ChEBI" id="CHEBI:32551"/>
        <dbReference type="ChEBI" id="CHEBI:57791"/>
        <dbReference type="EC" id="4.1.1.20"/>
    </reaction>
</comment>
<protein>
    <recommendedName>
        <fullName evidence="5 6">Diaminopimelate decarboxylase</fullName>
        <shortName evidence="5">DAP decarboxylase</shortName>
        <shortName evidence="5">DAPDC</shortName>
        <ecNumber evidence="5 6">4.1.1.20</ecNumber>
    </recommendedName>
</protein>
<dbReference type="GO" id="GO:0030170">
    <property type="term" value="F:pyridoxal phosphate binding"/>
    <property type="evidence" value="ECO:0007669"/>
    <property type="project" value="UniProtKB-UniRule"/>
</dbReference>
<evidence type="ECO:0000256" key="2">
    <source>
        <dbReference type="ARBA" id="ARBA00022793"/>
    </source>
</evidence>
<dbReference type="Pfam" id="PF00278">
    <property type="entry name" value="Orn_DAP_Arg_deC"/>
    <property type="match status" value="1"/>
</dbReference>
<evidence type="ECO:0000256" key="5">
    <source>
        <dbReference type="HAMAP-Rule" id="MF_02120"/>
    </source>
</evidence>
<dbReference type="PANTHER" id="PTHR43727">
    <property type="entry name" value="DIAMINOPIMELATE DECARBOXYLASE"/>
    <property type="match status" value="1"/>
</dbReference>
<evidence type="ECO:0000313" key="12">
    <source>
        <dbReference type="Proteomes" id="UP000529795"/>
    </source>
</evidence>
<feature type="binding site" evidence="5">
    <location>
        <position position="372"/>
    </location>
    <ligand>
        <name>pyridoxal 5'-phosphate</name>
        <dbReference type="ChEBI" id="CHEBI:597326"/>
    </ligand>
</feature>
<dbReference type="PRINTS" id="PR01181">
    <property type="entry name" value="DAPDCRBXLASE"/>
</dbReference>
<feature type="binding site" evidence="5">
    <location>
        <position position="344"/>
    </location>
    <ligand>
        <name>substrate</name>
    </ligand>
</feature>
<comment type="function">
    <text evidence="5">Specifically catalyzes the decarboxylation of meso-diaminopimelate (meso-DAP) to L-lysine.</text>
</comment>
<comment type="subunit">
    <text evidence="5">Homodimer.</text>
</comment>
<dbReference type="UniPathway" id="UPA00034">
    <property type="reaction ID" value="UER00027"/>
</dbReference>
<dbReference type="InterPro" id="IPR029066">
    <property type="entry name" value="PLP-binding_barrel"/>
</dbReference>
<feature type="domain" description="Orn/DAP/Arg decarboxylase 2 N-terminal" evidence="10">
    <location>
        <begin position="36"/>
        <end position="281"/>
    </location>
</feature>
<feature type="binding site" evidence="5">
    <location>
        <position position="318"/>
    </location>
    <ligand>
        <name>substrate</name>
    </ligand>
</feature>
<comment type="pathway">
    <text evidence="5 8">Amino-acid biosynthesis; L-lysine biosynthesis via DAP pathway; L-lysine from DL-2,6-diaminopimelate: step 1/1.</text>
</comment>
<gene>
    <name evidence="5" type="primary">lysA</name>
    <name evidence="11" type="ORF">GGQ80_000226</name>
</gene>
<dbReference type="InterPro" id="IPR000183">
    <property type="entry name" value="Orn/DAP/Arg_de-COase"/>
</dbReference>
<dbReference type="EC" id="4.1.1.20" evidence="5 6"/>
<dbReference type="FunFam" id="3.20.20.10:FF:000003">
    <property type="entry name" value="Diaminopimelate decarboxylase"/>
    <property type="match status" value="1"/>
</dbReference>
<evidence type="ECO:0000259" key="9">
    <source>
        <dbReference type="Pfam" id="PF00278"/>
    </source>
</evidence>
<organism evidence="11 12">
    <name type="scientific">Sphingomonas jinjuensis</name>
    <dbReference type="NCBI Taxonomy" id="535907"/>
    <lineage>
        <taxon>Bacteria</taxon>
        <taxon>Pseudomonadati</taxon>
        <taxon>Pseudomonadota</taxon>
        <taxon>Alphaproteobacteria</taxon>
        <taxon>Sphingomonadales</taxon>
        <taxon>Sphingomonadaceae</taxon>
        <taxon>Sphingomonas</taxon>
    </lineage>
</organism>
<evidence type="ECO:0000256" key="7">
    <source>
        <dbReference type="PIRSR" id="PIRSR600183-50"/>
    </source>
</evidence>
<dbReference type="SUPFAM" id="SSF51419">
    <property type="entry name" value="PLP-binding barrel"/>
    <property type="match status" value="1"/>
</dbReference>
<dbReference type="GO" id="GO:0008836">
    <property type="term" value="F:diaminopimelate decarboxylase activity"/>
    <property type="evidence" value="ECO:0007669"/>
    <property type="project" value="UniProtKB-UniRule"/>
</dbReference>